<feature type="compositionally biased region" description="Basic residues" evidence="2">
    <location>
        <begin position="29"/>
        <end position="42"/>
    </location>
</feature>
<dbReference type="InterPro" id="IPR016024">
    <property type="entry name" value="ARM-type_fold"/>
</dbReference>
<feature type="compositionally biased region" description="Acidic residues" evidence="2">
    <location>
        <begin position="795"/>
        <end position="818"/>
    </location>
</feature>
<evidence type="ECO:0000313" key="4">
    <source>
        <dbReference type="EMBL" id="KAJ8098679.1"/>
    </source>
</evidence>
<dbReference type="PANTHER" id="PTHR12048">
    <property type="entry name" value="CCAAT-BINDING FACTOR-RELATED"/>
    <property type="match status" value="1"/>
</dbReference>
<feature type="compositionally biased region" description="Acidic residues" evidence="2">
    <location>
        <begin position="830"/>
        <end position="847"/>
    </location>
</feature>
<feature type="compositionally biased region" description="Basic and acidic residues" evidence="2">
    <location>
        <begin position="565"/>
        <end position="579"/>
    </location>
</feature>
<protein>
    <submittedName>
        <fullName evidence="4">CBF/Mak21 family-domain-containing protein</fullName>
    </submittedName>
</protein>
<evidence type="ECO:0000313" key="5">
    <source>
        <dbReference type="Proteomes" id="UP001217417"/>
    </source>
</evidence>
<gene>
    <name evidence="4" type="ORF">POJ06DRAFT_139036</name>
</gene>
<dbReference type="SUPFAM" id="SSF48371">
    <property type="entry name" value="ARM repeat"/>
    <property type="match status" value="1"/>
</dbReference>
<evidence type="ECO:0000259" key="3">
    <source>
        <dbReference type="Pfam" id="PF03914"/>
    </source>
</evidence>
<feature type="region of interest" description="Disordered" evidence="2">
    <location>
        <begin position="1"/>
        <end position="43"/>
    </location>
</feature>
<sequence>MPVNGSVKTVLRGGATAKKNQQHGSGSQAKHKMRQSRGHKKANGGSVVQSLQLLIEPLPIWHAADLLDALPEYEEKELSNDDQANLLKHATLLLESETEKYVASASTSSSQGQFFSEIMNAGTLSDRISALTLLIQESPLHSTRSLTGLLALAKKKNRTAALQAVEALKDLFSNGNVLPDRKLVWFTHQNSASRSLLSAVAFHTDSNVDGKTAKLARQWMVLWAFEDWLKQFYFSFVQLLETLSHDPVVHVRTSILRDIMDLMRDKPEQEVNLLRLGVNKLGDADRQTASKASHLILALEQAHPAMKRVIINSVSELVFRPNADYHAQYYSMITLNQTIVTNRDKDLANALIEIYFTLFERLMAESKYAKEEAMAEKKVKKKGRWKSNKKPQRVSANLIPRAGQKPKSSPEAQEEANMRLISAILTGLNRAFPYSLLDDEVFKSHLSVIYHVARSGNFNTRVQALMLLYQISSVNQVQSDRFYRTLYESLLDPRVITSSKQALYLNLVFKALKNDINAERVKAFSKRLMQIAAETQNIGFCAGVIYLLREVESTAPYLRSLITDPPDHADSDHEVFKDAPDEDDETKPEPLTLSKSVSVPNYDGKTHDPTNANASATCLWELLPLTRHYHPTITHFAAHYLAHTDPGSRPDLALHTLTHFLDRFVYKSPKTKIGKTGGAGSIMQPITGSSAYVSKNVLLLSTKAARQGVPSANSVDWTRLAAEKSKEVRAPDEQFFAKYFVSKGLTPKGIKKEGKESEDEGSDFDLEDDIDEGGEELDEDEVWEAMVKSRKDLEGADESGESEDNMADAFDSDGEASDIEIASDGKDADDFGDLNDDGADEDDDEMDDKAFAAAFADSDDDDAEDVALDGEEAELAEMFAAENAQNEDVSAQPLKKSKSKRGIDSGDEPTGSRKGDSKRRRKLKDLPMFASAEDYKDLLSASDDD</sequence>
<accession>A0AAD7VRI2</accession>
<organism evidence="4 5">
    <name type="scientific">Lipomyces tetrasporus</name>
    <dbReference type="NCBI Taxonomy" id="54092"/>
    <lineage>
        <taxon>Eukaryota</taxon>
        <taxon>Fungi</taxon>
        <taxon>Dikarya</taxon>
        <taxon>Ascomycota</taxon>
        <taxon>Saccharomycotina</taxon>
        <taxon>Lipomycetes</taxon>
        <taxon>Lipomycetales</taxon>
        <taxon>Lipomycetaceae</taxon>
        <taxon>Lipomyces</taxon>
    </lineage>
</organism>
<dbReference type="Proteomes" id="UP001217417">
    <property type="component" value="Unassembled WGS sequence"/>
</dbReference>
<proteinExistence type="inferred from homology"/>
<dbReference type="EMBL" id="JARPMG010000008">
    <property type="protein sequence ID" value="KAJ8098679.1"/>
    <property type="molecule type" value="Genomic_DNA"/>
</dbReference>
<feature type="domain" description="CCAAT-binding factor" evidence="3">
    <location>
        <begin position="462"/>
        <end position="637"/>
    </location>
</feature>
<dbReference type="GO" id="GO:0005634">
    <property type="term" value="C:nucleus"/>
    <property type="evidence" value="ECO:0007669"/>
    <property type="project" value="TreeGrafter"/>
</dbReference>
<dbReference type="Pfam" id="PF03914">
    <property type="entry name" value="CBF"/>
    <property type="match status" value="1"/>
</dbReference>
<dbReference type="RefSeq" id="XP_056042129.1">
    <property type="nucleotide sequence ID" value="XM_056184500.1"/>
</dbReference>
<keyword evidence="5" id="KW-1185">Reference proteome</keyword>
<dbReference type="InterPro" id="IPR040155">
    <property type="entry name" value="CEBPZ/Mak21-like"/>
</dbReference>
<dbReference type="GeneID" id="80879666"/>
<dbReference type="AlphaFoldDB" id="A0AAD7VRI2"/>
<feature type="region of interest" description="Disordered" evidence="2">
    <location>
        <begin position="379"/>
        <end position="413"/>
    </location>
</feature>
<feature type="compositionally biased region" description="Basic residues" evidence="2">
    <location>
        <begin position="379"/>
        <end position="392"/>
    </location>
</feature>
<feature type="region of interest" description="Disordered" evidence="2">
    <location>
        <begin position="748"/>
        <end position="864"/>
    </location>
</feature>
<comment type="similarity">
    <text evidence="1">Belongs to the CBF/MAK21 family.</text>
</comment>
<feature type="region of interest" description="Disordered" evidence="2">
    <location>
        <begin position="562"/>
        <end position="603"/>
    </location>
</feature>
<reference evidence="4" key="1">
    <citation type="submission" date="2023-03" db="EMBL/GenBank/DDBJ databases">
        <title>Near-Complete genome sequence of Lipomyces tetrasporous NRRL Y-64009, an oleaginous yeast capable of growing on lignocellulosic hydrolysates.</title>
        <authorList>
            <consortium name="Lawrence Berkeley National Laboratory"/>
            <person name="Jagtap S.S."/>
            <person name="Liu J.-J."/>
            <person name="Walukiewicz H.E."/>
            <person name="Pangilinan J."/>
            <person name="Lipzen A."/>
            <person name="Ahrendt S."/>
            <person name="Koriabine M."/>
            <person name="Cobaugh K."/>
            <person name="Salamov A."/>
            <person name="Yoshinaga Y."/>
            <person name="Ng V."/>
            <person name="Daum C."/>
            <person name="Grigoriev I.V."/>
            <person name="Slininger P.J."/>
            <person name="Dien B.S."/>
            <person name="Jin Y.-S."/>
            <person name="Rao C.V."/>
        </authorList>
    </citation>
    <scope>NUCLEOTIDE SEQUENCE</scope>
    <source>
        <strain evidence="4">NRRL Y-64009</strain>
    </source>
</reference>
<comment type="caution">
    <text evidence="4">The sequence shown here is derived from an EMBL/GenBank/DDBJ whole genome shotgun (WGS) entry which is preliminary data.</text>
</comment>
<feature type="compositionally biased region" description="Polar residues" evidence="2">
    <location>
        <begin position="18"/>
        <end position="28"/>
    </location>
</feature>
<feature type="region of interest" description="Disordered" evidence="2">
    <location>
        <begin position="880"/>
        <end position="928"/>
    </location>
</feature>
<evidence type="ECO:0000256" key="2">
    <source>
        <dbReference type="SAM" id="MobiDB-lite"/>
    </source>
</evidence>
<dbReference type="InterPro" id="IPR005612">
    <property type="entry name" value="CCAAT-binding_factor"/>
</dbReference>
<feature type="compositionally biased region" description="Acidic residues" evidence="2">
    <location>
        <begin position="756"/>
        <end position="783"/>
    </location>
</feature>
<dbReference type="PANTHER" id="PTHR12048:SF0">
    <property type="entry name" value="CCAAT_ENHANCER-BINDING PROTEIN ZETA"/>
    <property type="match status" value="1"/>
</dbReference>
<evidence type="ECO:0000256" key="1">
    <source>
        <dbReference type="ARBA" id="ARBA00007797"/>
    </source>
</evidence>
<name>A0AAD7VRI2_9ASCO</name>